<accession>A0A6U3UCZ9</accession>
<feature type="region of interest" description="Disordered" evidence="1">
    <location>
        <begin position="1"/>
        <end position="27"/>
    </location>
</feature>
<dbReference type="AlphaFoldDB" id="A0A6U3UCZ9"/>
<evidence type="ECO:0000256" key="1">
    <source>
        <dbReference type="SAM" id="MobiDB-lite"/>
    </source>
</evidence>
<organism evidence="2">
    <name type="scientific">Ditylum brightwellii</name>
    <dbReference type="NCBI Taxonomy" id="49249"/>
    <lineage>
        <taxon>Eukaryota</taxon>
        <taxon>Sar</taxon>
        <taxon>Stramenopiles</taxon>
        <taxon>Ochrophyta</taxon>
        <taxon>Bacillariophyta</taxon>
        <taxon>Mediophyceae</taxon>
        <taxon>Lithodesmiophycidae</taxon>
        <taxon>Lithodesmiales</taxon>
        <taxon>Lithodesmiaceae</taxon>
        <taxon>Ditylum</taxon>
    </lineage>
</organism>
<feature type="compositionally biased region" description="Basic residues" evidence="1">
    <location>
        <begin position="1"/>
        <end position="10"/>
    </location>
</feature>
<reference evidence="2" key="1">
    <citation type="submission" date="2021-01" db="EMBL/GenBank/DDBJ databases">
        <authorList>
            <person name="Corre E."/>
            <person name="Pelletier E."/>
            <person name="Niang G."/>
            <person name="Scheremetjew M."/>
            <person name="Finn R."/>
            <person name="Kale V."/>
            <person name="Holt S."/>
            <person name="Cochrane G."/>
            <person name="Meng A."/>
            <person name="Brown T."/>
            <person name="Cohen L."/>
        </authorList>
    </citation>
    <scope>NUCLEOTIDE SEQUENCE</scope>
    <source>
        <strain evidence="2">Pop2</strain>
    </source>
</reference>
<gene>
    <name evidence="2" type="ORF">DBRI1063_LOCUS20500</name>
</gene>
<name>A0A6U3UCZ9_9STRA</name>
<evidence type="ECO:0000313" key="2">
    <source>
        <dbReference type="EMBL" id="CAD9348588.1"/>
    </source>
</evidence>
<dbReference type="EMBL" id="HBGN01031756">
    <property type="protein sequence ID" value="CAD9348588.1"/>
    <property type="molecule type" value="Transcribed_RNA"/>
</dbReference>
<sequence>MPGWKPKRKAAPPTEKKSKKKKPSSTKDVFVMLMQSHYDGGDPQDPKILGVFETKTAAVEYIPNCTTQTGENFPGPDKSEDELEKEAIEVDVDERKSPPDDGIVLKLDYGGEGDYDEIYIQKSPFIQG</sequence>
<protein>
    <submittedName>
        <fullName evidence="2">Uncharacterized protein</fullName>
    </submittedName>
</protein>
<proteinExistence type="predicted"/>